<feature type="transmembrane region" description="Helical" evidence="2">
    <location>
        <begin position="34"/>
        <end position="56"/>
    </location>
</feature>
<evidence type="ECO:0000256" key="2">
    <source>
        <dbReference type="SAM" id="Phobius"/>
    </source>
</evidence>
<proteinExistence type="predicted"/>
<evidence type="ECO:0000256" key="1">
    <source>
        <dbReference type="SAM" id="MobiDB-lite"/>
    </source>
</evidence>
<feature type="compositionally biased region" description="Polar residues" evidence="1">
    <location>
        <begin position="144"/>
        <end position="153"/>
    </location>
</feature>
<dbReference type="OrthoDB" id="5400539at2759"/>
<feature type="region of interest" description="Disordered" evidence="1">
    <location>
        <begin position="144"/>
        <end position="186"/>
    </location>
</feature>
<sequence>MFFIRRQEDCFQDINGDIECVQDDGFWYTRKGEIIKWSILLGIFAFFMLWFVGGYMHAKRRMRKGLPLLAYHRWLVPYRERQRYGQTPQNHFTFYATQPYQPNADGTYNEPPPLYNNDMPPSYMPPPGASKLNPIQTTMEMQPGRNTQQTSNFGPIGAQETGIVGGGQRSDLENQSADLPPRPPRAKIAVGNAFGWLRK</sequence>
<reference evidence="3 4" key="1">
    <citation type="journal article" date="2016" name="Nat. Commun.">
        <title>Ectomycorrhizal ecology is imprinted in the genome of the dominant symbiotic fungus Cenococcum geophilum.</title>
        <authorList>
            <consortium name="DOE Joint Genome Institute"/>
            <person name="Peter M."/>
            <person name="Kohler A."/>
            <person name="Ohm R.A."/>
            <person name="Kuo A."/>
            <person name="Krutzmann J."/>
            <person name="Morin E."/>
            <person name="Arend M."/>
            <person name="Barry K.W."/>
            <person name="Binder M."/>
            <person name="Choi C."/>
            <person name="Clum A."/>
            <person name="Copeland A."/>
            <person name="Grisel N."/>
            <person name="Haridas S."/>
            <person name="Kipfer T."/>
            <person name="LaButti K."/>
            <person name="Lindquist E."/>
            <person name="Lipzen A."/>
            <person name="Maire R."/>
            <person name="Meier B."/>
            <person name="Mihaltcheva S."/>
            <person name="Molinier V."/>
            <person name="Murat C."/>
            <person name="Poggeler S."/>
            <person name="Quandt C.A."/>
            <person name="Sperisen C."/>
            <person name="Tritt A."/>
            <person name="Tisserant E."/>
            <person name="Crous P.W."/>
            <person name="Henrissat B."/>
            <person name="Nehls U."/>
            <person name="Egli S."/>
            <person name="Spatafora J.W."/>
            <person name="Grigoriev I.V."/>
            <person name="Martin F.M."/>
        </authorList>
    </citation>
    <scope>NUCLEOTIDE SEQUENCE [LARGE SCALE GENOMIC DNA]</scope>
    <source>
        <strain evidence="3 4">CBS 207.34</strain>
    </source>
</reference>
<dbReference type="EMBL" id="KV749469">
    <property type="protein sequence ID" value="OCL09324.1"/>
    <property type="molecule type" value="Genomic_DNA"/>
</dbReference>
<dbReference type="AlphaFoldDB" id="A0A8E2F2N3"/>
<name>A0A8E2F2N3_9PEZI</name>
<keyword evidence="2" id="KW-0812">Transmembrane</keyword>
<protein>
    <submittedName>
        <fullName evidence="3">Uncharacterized protein</fullName>
    </submittedName>
</protein>
<keyword evidence="2" id="KW-1133">Transmembrane helix</keyword>
<organism evidence="3 4">
    <name type="scientific">Glonium stellatum</name>
    <dbReference type="NCBI Taxonomy" id="574774"/>
    <lineage>
        <taxon>Eukaryota</taxon>
        <taxon>Fungi</taxon>
        <taxon>Dikarya</taxon>
        <taxon>Ascomycota</taxon>
        <taxon>Pezizomycotina</taxon>
        <taxon>Dothideomycetes</taxon>
        <taxon>Pleosporomycetidae</taxon>
        <taxon>Gloniales</taxon>
        <taxon>Gloniaceae</taxon>
        <taxon>Glonium</taxon>
    </lineage>
</organism>
<evidence type="ECO:0000313" key="3">
    <source>
        <dbReference type="EMBL" id="OCL09324.1"/>
    </source>
</evidence>
<keyword evidence="2" id="KW-0472">Membrane</keyword>
<dbReference type="InterPro" id="IPR020999">
    <property type="entry name" value="Chitin_synth_reg_RCR"/>
</dbReference>
<dbReference type="Proteomes" id="UP000250140">
    <property type="component" value="Unassembled WGS sequence"/>
</dbReference>
<keyword evidence="4" id="KW-1185">Reference proteome</keyword>
<gene>
    <name evidence="3" type="ORF">AOQ84DRAFT_23777</name>
</gene>
<evidence type="ECO:0000313" key="4">
    <source>
        <dbReference type="Proteomes" id="UP000250140"/>
    </source>
</evidence>
<accession>A0A8E2F2N3</accession>
<dbReference type="Pfam" id="PF12273">
    <property type="entry name" value="RCR"/>
    <property type="match status" value="1"/>
</dbReference>